<dbReference type="Proteomes" id="UP000064967">
    <property type="component" value="Chromosome"/>
</dbReference>
<protein>
    <recommendedName>
        <fullName evidence="3">Lipoprotein</fullName>
    </recommendedName>
</protein>
<dbReference type="RefSeq" id="WP_146649023.1">
    <property type="nucleotide sequence ID" value="NZ_CP012333.1"/>
</dbReference>
<dbReference type="AlphaFoldDB" id="A0A0K1PXU5"/>
<dbReference type="EMBL" id="CP012333">
    <property type="protein sequence ID" value="AKU97969.1"/>
    <property type="molecule type" value="Genomic_DNA"/>
</dbReference>
<sequence length="124" mass="13042">MKTTSARSLVVFAFALALGACGPSYDHTEITGVVASPLGGTVTFQRVEIPEGMIVKAHIVSLNDDDDLMGGTVRSHDESIVGVSSLVSDRDFAFEGRKPGRTDVEILADGKLVLVLEAIVSAQP</sequence>
<gene>
    <name evidence="1" type="ORF">AKJ09_04633</name>
</gene>
<dbReference type="STRING" id="1391654.AKJ09_04633"/>
<name>A0A0K1PXU5_9BACT</name>
<keyword evidence="2" id="KW-1185">Reference proteome</keyword>
<evidence type="ECO:0000313" key="2">
    <source>
        <dbReference type="Proteomes" id="UP000064967"/>
    </source>
</evidence>
<evidence type="ECO:0008006" key="3">
    <source>
        <dbReference type="Google" id="ProtNLM"/>
    </source>
</evidence>
<dbReference type="KEGG" id="llu:AKJ09_04633"/>
<accession>A0A0K1PXU5</accession>
<reference evidence="1 2" key="1">
    <citation type="submission" date="2015-08" db="EMBL/GenBank/DDBJ databases">
        <authorList>
            <person name="Babu N.S."/>
            <person name="Beckwith C.J."/>
            <person name="Beseler K.G."/>
            <person name="Brison A."/>
            <person name="Carone J.V."/>
            <person name="Caskin T.P."/>
            <person name="Diamond M."/>
            <person name="Durham M.E."/>
            <person name="Foxe J.M."/>
            <person name="Go M."/>
            <person name="Henderson B.A."/>
            <person name="Jones I.B."/>
            <person name="McGettigan J.A."/>
            <person name="Micheletti S.J."/>
            <person name="Nasrallah M.E."/>
            <person name="Ortiz D."/>
            <person name="Piller C.R."/>
            <person name="Privatt S.R."/>
            <person name="Schneider S.L."/>
            <person name="Sharp S."/>
            <person name="Smith T.C."/>
            <person name="Stanton J.D."/>
            <person name="Ullery H.E."/>
            <person name="Wilson R.J."/>
            <person name="Serrano M.G."/>
            <person name="Buck G."/>
            <person name="Lee V."/>
            <person name="Wang Y."/>
            <person name="Carvalho R."/>
            <person name="Voegtly L."/>
            <person name="Shi R."/>
            <person name="Duckworth R."/>
            <person name="Johnson A."/>
            <person name="Loviza R."/>
            <person name="Walstead R."/>
            <person name="Shah Z."/>
            <person name="Kiflezghi M."/>
            <person name="Wade K."/>
            <person name="Ball S.L."/>
            <person name="Bradley K.W."/>
            <person name="Asai D.J."/>
            <person name="Bowman C.A."/>
            <person name="Russell D.A."/>
            <person name="Pope W.H."/>
            <person name="Jacobs-Sera D."/>
            <person name="Hendrix R.W."/>
            <person name="Hatfull G.F."/>
        </authorList>
    </citation>
    <scope>NUCLEOTIDE SEQUENCE [LARGE SCALE GENOMIC DNA]</scope>
    <source>
        <strain evidence="1 2">DSM 27648</strain>
    </source>
</reference>
<proteinExistence type="predicted"/>
<dbReference type="PROSITE" id="PS51257">
    <property type="entry name" value="PROKAR_LIPOPROTEIN"/>
    <property type="match status" value="1"/>
</dbReference>
<evidence type="ECO:0000313" key="1">
    <source>
        <dbReference type="EMBL" id="AKU97969.1"/>
    </source>
</evidence>
<organism evidence="1 2">
    <name type="scientific">Labilithrix luteola</name>
    <dbReference type="NCBI Taxonomy" id="1391654"/>
    <lineage>
        <taxon>Bacteria</taxon>
        <taxon>Pseudomonadati</taxon>
        <taxon>Myxococcota</taxon>
        <taxon>Polyangia</taxon>
        <taxon>Polyangiales</taxon>
        <taxon>Labilitrichaceae</taxon>
        <taxon>Labilithrix</taxon>
    </lineage>
</organism>